<dbReference type="OrthoDB" id="696485at2759"/>
<feature type="domain" description="RNase H type-1" evidence="1">
    <location>
        <begin position="281"/>
        <end position="347"/>
    </location>
</feature>
<dbReference type="Proteomes" id="UP000631114">
    <property type="component" value="Unassembled WGS sequence"/>
</dbReference>
<name>A0A835M3A4_9MAGN</name>
<protein>
    <recommendedName>
        <fullName evidence="5">Reverse transcriptase zinc-binding domain-containing protein</fullName>
    </recommendedName>
</protein>
<dbReference type="Gene3D" id="3.30.420.10">
    <property type="entry name" value="Ribonuclease H-like superfamily/Ribonuclease H"/>
    <property type="match status" value="1"/>
</dbReference>
<dbReference type="AlphaFoldDB" id="A0A835M3A4"/>
<keyword evidence="4" id="KW-1185">Reference proteome</keyword>
<dbReference type="InterPro" id="IPR012337">
    <property type="entry name" value="RNaseH-like_sf"/>
</dbReference>
<accession>A0A835M3A4</accession>
<dbReference type="InterPro" id="IPR026960">
    <property type="entry name" value="RVT-Znf"/>
</dbReference>
<evidence type="ECO:0000313" key="4">
    <source>
        <dbReference type="Proteomes" id="UP000631114"/>
    </source>
</evidence>
<gene>
    <name evidence="3" type="ORF">IFM89_013400</name>
</gene>
<feature type="domain" description="Reverse transcriptase zinc-binding" evidence="2">
    <location>
        <begin position="128"/>
        <end position="216"/>
    </location>
</feature>
<sequence>MWLSDPTCKSVIHNAMNNHVVGSPSFRLCKQLANCRQSLIHWNHHHFGNINSMIKDINQQISNHQAYVSGKLYPKEADIQYEHDLLTQYNELLKIQEKHWFQKILSTPLALEFRDDELIWGANKYGLYTVKSAYNCLLRQCDPSLVNRISIFSKIWKRKLHKKIKFFPWRGLNQVIPTTDLLKRCKFGVDKTCAFCDSDESQLHLFIHCPFAREVWLDLNLHQKVLEPNMVDFKTWLSEILRTLWQQDDDLSIIFTMGLWQIWKDRNENRFKCKAASPVALKLNGVVIKVDSKALFQMITSTASHCPVEVSVLLKDINKLLAQIPTTTLSWTYREANRVADALAGHASSIAMDDQWWTNYISPRPLDYQQISNVVPSTCSFWWLHPPFFLFECLDSDLRGVKFERMIRQ</sequence>
<dbReference type="CDD" id="cd06222">
    <property type="entry name" value="RNase_H_like"/>
    <property type="match status" value="1"/>
</dbReference>
<dbReference type="EMBL" id="JADFTS010000004">
    <property type="protein sequence ID" value="KAF9609146.1"/>
    <property type="molecule type" value="Genomic_DNA"/>
</dbReference>
<evidence type="ECO:0000313" key="3">
    <source>
        <dbReference type="EMBL" id="KAF9609146.1"/>
    </source>
</evidence>
<evidence type="ECO:0000259" key="2">
    <source>
        <dbReference type="Pfam" id="PF13966"/>
    </source>
</evidence>
<evidence type="ECO:0008006" key="5">
    <source>
        <dbReference type="Google" id="ProtNLM"/>
    </source>
</evidence>
<dbReference type="InterPro" id="IPR036397">
    <property type="entry name" value="RNaseH_sf"/>
</dbReference>
<dbReference type="SUPFAM" id="SSF53098">
    <property type="entry name" value="Ribonuclease H-like"/>
    <property type="match status" value="1"/>
</dbReference>
<dbReference type="Pfam" id="PF13966">
    <property type="entry name" value="zf-RVT"/>
    <property type="match status" value="1"/>
</dbReference>
<proteinExistence type="predicted"/>
<dbReference type="Pfam" id="PF13456">
    <property type="entry name" value="RVT_3"/>
    <property type="match status" value="1"/>
</dbReference>
<comment type="caution">
    <text evidence="3">The sequence shown here is derived from an EMBL/GenBank/DDBJ whole genome shotgun (WGS) entry which is preliminary data.</text>
</comment>
<dbReference type="InterPro" id="IPR044730">
    <property type="entry name" value="RNase_H-like_dom_plant"/>
</dbReference>
<dbReference type="InterPro" id="IPR002156">
    <property type="entry name" value="RNaseH_domain"/>
</dbReference>
<reference evidence="3 4" key="1">
    <citation type="submission" date="2020-10" db="EMBL/GenBank/DDBJ databases">
        <title>The Coptis chinensis genome and diversification of protoberbering-type alkaloids.</title>
        <authorList>
            <person name="Wang B."/>
            <person name="Shu S."/>
            <person name="Song C."/>
            <person name="Liu Y."/>
        </authorList>
    </citation>
    <scope>NUCLEOTIDE SEQUENCE [LARGE SCALE GENOMIC DNA]</scope>
    <source>
        <strain evidence="3">HL-2020</strain>
        <tissue evidence="3">Leaf</tissue>
    </source>
</reference>
<dbReference type="GO" id="GO:0004523">
    <property type="term" value="F:RNA-DNA hybrid ribonuclease activity"/>
    <property type="evidence" value="ECO:0007669"/>
    <property type="project" value="InterPro"/>
</dbReference>
<evidence type="ECO:0000259" key="1">
    <source>
        <dbReference type="Pfam" id="PF13456"/>
    </source>
</evidence>
<organism evidence="3 4">
    <name type="scientific">Coptis chinensis</name>
    <dbReference type="NCBI Taxonomy" id="261450"/>
    <lineage>
        <taxon>Eukaryota</taxon>
        <taxon>Viridiplantae</taxon>
        <taxon>Streptophyta</taxon>
        <taxon>Embryophyta</taxon>
        <taxon>Tracheophyta</taxon>
        <taxon>Spermatophyta</taxon>
        <taxon>Magnoliopsida</taxon>
        <taxon>Ranunculales</taxon>
        <taxon>Ranunculaceae</taxon>
        <taxon>Coptidoideae</taxon>
        <taxon>Coptis</taxon>
    </lineage>
</organism>
<dbReference type="GO" id="GO:0003676">
    <property type="term" value="F:nucleic acid binding"/>
    <property type="evidence" value="ECO:0007669"/>
    <property type="project" value="InterPro"/>
</dbReference>